<organism evidence="2 3">
    <name type="scientific">Arachnia propionica</name>
    <dbReference type="NCBI Taxonomy" id="1750"/>
    <lineage>
        <taxon>Bacteria</taxon>
        <taxon>Bacillati</taxon>
        <taxon>Actinomycetota</taxon>
        <taxon>Actinomycetes</taxon>
        <taxon>Propionibacteriales</taxon>
        <taxon>Propionibacteriaceae</taxon>
        <taxon>Arachnia</taxon>
    </lineage>
</organism>
<evidence type="ECO:0000313" key="3">
    <source>
        <dbReference type="Proteomes" id="UP000677180"/>
    </source>
</evidence>
<reference evidence="2" key="1">
    <citation type="submission" date="2021-03" db="EMBL/GenBank/DDBJ databases">
        <title>Human Oral Microbial Genomes.</title>
        <authorList>
            <person name="Johnston C.D."/>
            <person name="Chen T."/>
            <person name="Dewhirst F.E."/>
        </authorList>
    </citation>
    <scope>NUCLEOTIDE SEQUENCE</scope>
    <source>
        <strain evidence="2">F0714</strain>
    </source>
</reference>
<evidence type="ECO:0000313" key="2">
    <source>
        <dbReference type="EMBL" id="QUC11207.1"/>
    </source>
</evidence>
<proteinExistence type="predicted"/>
<dbReference type="Proteomes" id="UP000677180">
    <property type="component" value="Chromosome"/>
</dbReference>
<gene>
    <name evidence="2" type="ORF">J5A53_00410</name>
</gene>
<dbReference type="AlphaFoldDB" id="A0AB37HV55"/>
<dbReference type="RefSeq" id="WP_041696885.1">
    <property type="nucleotide sequence ID" value="NZ_CP040007.1"/>
</dbReference>
<feature type="region of interest" description="Disordered" evidence="1">
    <location>
        <begin position="79"/>
        <end position="106"/>
    </location>
</feature>
<protein>
    <submittedName>
        <fullName evidence="2">Uncharacterized protein</fullName>
    </submittedName>
</protein>
<sequence length="140" mass="15743">MDATTRFRRSGRVRLVRVAERAETWTSDSGSPMSVEPGDMIVSSGERTWSITPESFATTYAQVEGDVYERTGEVWARRAEPGERVATQEGEDVAGEGQWRVTDDDGNSWFVPEDVFTANYRPAQPTSRSLCFFARSHENL</sequence>
<evidence type="ECO:0000256" key="1">
    <source>
        <dbReference type="SAM" id="MobiDB-lite"/>
    </source>
</evidence>
<accession>A0AB37HV55</accession>
<dbReference type="EMBL" id="CP072385">
    <property type="protein sequence ID" value="QUC11207.1"/>
    <property type="molecule type" value="Genomic_DNA"/>
</dbReference>
<name>A0AB37HV55_9ACTN</name>